<dbReference type="PANTHER" id="PTHR43081:SF1">
    <property type="entry name" value="ADENYLATE CYCLASE, TERMINAL-DIFFERENTIATION SPECIFIC"/>
    <property type="match status" value="1"/>
</dbReference>
<dbReference type="CDD" id="cd18773">
    <property type="entry name" value="PDC1_HK_sensor"/>
    <property type="match status" value="1"/>
</dbReference>
<dbReference type="Gene3D" id="3.30.70.1230">
    <property type="entry name" value="Nucleotide cyclase"/>
    <property type="match status" value="1"/>
</dbReference>
<dbReference type="Pfam" id="PF00211">
    <property type="entry name" value="Guanylate_cyc"/>
    <property type="match status" value="1"/>
</dbReference>
<dbReference type="Gene3D" id="6.10.340.10">
    <property type="match status" value="1"/>
</dbReference>
<dbReference type="Gene3D" id="3.30.450.20">
    <property type="entry name" value="PAS domain"/>
    <property type="match status" value="1"/>
</dbReference>
<dbReference type="GO" id="GO:0004016">
    <property type="term" value="F:adenylate cyclase activity"/>
    <property type="evidence" value="ECO:0007669"/>
    <property type="project" value="UniProtKB-ARBA"/>
</dbReference>
<proteinExistence type="predicted"/>
<feature type="transmembrane region" description="Helical" evidence="1">
    <location>
        <begin position="16"/>
        <end position="44"/>
    </location>
</feature>
<dbReference type="GO" id="GO:0009190">
    <property type="term" value="P:cyclic nucleotide biosynthetic process"/>
    <property type="evidence" value="ECO:0007669"/>
    <property type="project" value="InterPro"/>
</dbReference>
<dbReference type="AlphaFoldDB" id="A0A8G2EX69"/>
<dbReference type="InterPro" id="IPR029787">
    <property type="entry name" value="Nucleotide_cyclase"/>
</dbReference>
<evidence type="ECO:0000313" key="4">
    <source>
        <dbReference type="Proteomes" id="UP000198615"/>
    </source>
</evidence>
<accession>A0A8G2EX69</accession>
<reference evidence="3 4" key="1">
    <citation type="submission" date="2016-10" db="EMBL/GenBank/DDBJ databases">
        <authorList>
            <person name="Varghese N."/>
            <person name="Submissions S."/>
        </authorList>
    </citation>
    <scope>NUCLEOTIDE SEQUENCE [LARGE SCALE GENOMIC DNA]</scope>
    <source>
        <strain evidence="3 4">DSM 18839</strain>
    </source>
</reference>
<keyword evidence="4" id="KW-1185">Reference proteome</keyword>
<keyword evidence="1" id="KW-0812">Transmembrane</keyword>
<protein>
    <submittedName>
        <fullName evidence="3">Adenylate cyclase, class 3</fullName>
    </submittedName>
</protein>
<evidence type="ECO:0000256" key="1">
    <source>
        <dbReference type="SAM" id="Phobius"/>
    </source>
</evidence>
<keyword evidence="1" id="KW-0472">Membrane</keyword>
<dbReference type="InterPro" id="IPR001054">
    <property type="entry name" value="A/G_cyclase"/>
</dbReference>
<dbReference type="EMBL" id="FNBW01000001">
    <property type="protein sequence ID" value="SDF09628.1"/>
    <property type="molecule type" value="Genomic_DNA"/>
</dbReference>
<feature type="domain" description="Guanylate cyclase" evidence="2">
    <location>
        <begin position="416"/>
        <end position="548"/>
    </location>
</feature>
<dbReference type="PROSITE" id="PS50125">
    <property type="entry name" value="GUANYLATE_CYCLASE_2"/>
    <property type="match status" value="1"/>
</dbReference>
<dbReference type="SUPFAM" id="SSF55073">
    <property type="entry name" value="Nucleotide cyclase"/>
    <property type="match status" value="1"/>
</dbReference>
<name>A0A8G2EX69_9PROT</name>
<organism evidence="3 4">
    <name type="scientific">Thalassobaculum litoreum DSM 18839</name>
    <dbReference type="NCBI Taxonomy" id="1123362"/>
    <lineage>
        <taxon>Bacteria</taxon>
        <taxon>Pseudomonadati</taxon>
        <taxon>Pseudomonadota</taxon>
        <taxon>Alphaproteobacteria</taxon>
        <taxon>Rhodospirillales</taxon>
        <taxon>Thalassobaculaceae</taxon>
        <taxon>Thalassobaculum</taxon>
    </lineage>
</organism>
<dbReference type="PANTHER" id="PTHR43081">
    <property type="entry name" value="ADENYLATE CYCLASE, TERMINAL-DIFFERENTIATION SPECIFIC-RELATED"/>
    <property type="match status" value="1"/>
</dbReference>
<feature type="transmembrane region" description="Helical" evidence="1">
    <location>
        <begin position="312"/>
        <end position="331"/>
    </location>
</feature>
<dbReference type="OrthoDB" id="9762462at2"/>
<dbReference type="GO" id="GO:0035556">
    <property type="term" value="P:intracellular signal transduction"/>
    <property type="evidence" value="ECO:0007669"/>
    <property type="project" value="InterPro"/>
</dbReference>
<dbReference type="InterPro" id="IPR050697">
    <property type="entry name" value="Adenylyl/Guanylyl_Cyclase_3/4"/>
</dbReference>
<dbReference type="SMART" id="SM00044">
    <property type="entry name" value="CYCc"/>
    <property type="match status" value="1"/>
</dbReference>
<evidence type="ECO:0000313" key="3">
    <source>
        <dbReference type="EMBL" id="SDF09628.1"/>
    </source>
</evidence>
<comment type="caution">
    <text evidence="3">The sequence shown here is derived from an EMBL/GenBank/DDBJ whole genome shotgun (WGS) entry which is preliminary data.</text>
</comment>
<dbReference type="RefSeq" id="WP_093147563.1">
    <property type="nucleotide sequence ID" value="NZ_FNBW01000001.1"/>
</dbReference>
<sequence>MFSRKKPVLRPRSVPIAWLLLGGVGTLVTLSLVIVLATGFIAAGRNTVDLIRERVSEVMAVVATRTATHLRPAEDHARVVADMIASENFDFRSADIDRIRLTMAAMPQIRGTAIVLKDGRTIRVGRNDLVARGTWKDLGITPEGFEARTRVDGVTWSDPVWAADIGHAIVVAQYPIRANGEVLGFVASGITTGDLSTFLARLSSPSVRAFLLDSSNHVVAHHDPHINRFDEHRSATPTAEELGDEVLAAFIRGDSRDTSLLRGLEGLKTAIVEVDGVEYAIITQHLPAVLPLEWTVGVAASTESSEILFTRLYAILIAGGAVLALTLFLLWRVAQSVRQPVTALALASDSIRRLDLDSIPDAPETTVAELRDASAAFHSMVGTLRWFEIYVPRRLVKRLMDASQTDGFPTRSREVTVMFTDISGFTTLSENKGAGEISELLNAHFSLVARCVEAEDGTIDKYIGDSVMAFWGAPSRQEDHAARAIRATQAIARAVHAENEVRAAAGEPPVRIRIGLHSGTVVVGNIGAPGRINYTLVGDPVNVANRIEQLGKEVDPQGEVVALASAVTVEGAGDPPAAAQNLGDRTLRGLSHPIGIWRLS</sequence>
<evidence type="ECO:0000259" key="2">
    <source>
        <dbReference type="PROSITE" id="PS50125"/>
    </source>
</evidence>
<dbReference type="CDD" id="cd07302">
    <property type="entry name" value="CHD"/>
    <property type="match status" value="1"/>
</dbReference>
<dbReference type="Proteomes" id="UP000198615">
    <property type="component" value="Unassembled WGS sequence"/>
</dbReference>
<keyword evidence="1" id="KW-1133">Transmembrane helix</keyword>
<gene>
    <name evidence="3" type="ORF">SAMN05660686_00229</name>
</gene>